<gene>
    <name evidence="2" type="ORF">HYPSUDRAFT_47237</name>
</gene>
<dbReference type="Proteomes" id="UP000054270">
    <property type="component" value="Unassembled WGS sequence"/>
</dbReference>
<protein>
    <submittedName>
        <fullName evidence="2">Uncharacterized protein</fullName>
    </submittedName>
</protein>
<proteinExistence type="predicted"/>
<evidence type="ECO:0000313" key="3">
    <source>
        <dbReference type="Proteomes" id="UP000054270"/>
    </source>
</evidence>
<evidence type="ECO:0000313" key="2">
    <source>
        <dbReference type="EMBL" id="KJA16619.1"/>
    </source>
</evidence>
<evidence type="ECO:0000256" key="1">
    <source>
        <dbReference type="SAM" id="MobiDB-lite"/>
    </source>
</evidence>
<accession>A0A0D2NBV9</accession>
<feature type="compositionally biased region" description="Acidic residues" evidence="1">
    <location>
        <begin position="463"/>
        <end position="473"/>
    </location>
</feature>
<organism evidence="2 3">
    <name type="scientific">Hypholoma sublateritium (strain FD-334 SS-4)</name>
    <dbReference type="NCBI Taxonomy" id="945553"/>
    <lineage>
        <taxon>Eukaryota</taxon>
        <taxon>Fungi</taxon>
        <taxon>Dikarya</taxon>
        <taxon>Basidiomycota</taxon>
        <taxon>Agaricomycotina</taxon>
        <taxon>Agaricomycetes</taxon>
        <taxon>Agaricomycetidae</taxon>
        <taxon>Agaricales</taxon>
        <taxon>Agaricineae</taxon>
        <taxon>Strophariaceae</taxon>
        <taxon>Hypholoma</taxon>
    </lineage>
</organism>
<keyword evidence="3" id="KW-1185">Reference proteome</keyword>
<dbReference type="AlphaFoldDB" id="A0A0D2NBV9"/>
<dbReference type="OrthoDB" id="3235609at2759"/>
<feature type="region of interest" description="Disordered" evidence="1">
    <location>
        <begin position="317"/>
        <end position="366"/>
    </location>
</feature>
<sequence>MATEYFQIGGYMPHVQWHQPYQFDDRLSQIIWDPSSPLRRGKPTGSPLELILGITPRGSSHLLLTADQAHGVASHGNLRYPGKRPDQRTSRDCVVYQSLSPIYFASVEDLEKKLRTLKPKAKKGKPGDTSQANRGYLLDTIDLSRGAFEHGRVLYRLLREEIRPTMYSVEPPSWMGDIEIASFVFNTKGVDDRLAEERIKTPHVLDVGFCRATLPNLDPALGSAQYIIPGRNALLGRKEKKETFKHGETKAINTADPAALPRAIQELFQGCKSPLVLLVNNKEETLNYLRNMGVNTSEWQDGLTGLLYNQNFTTGNDFQSNAAPRYNNYRDGRDRSRSPGRGFDYNHNRHASNSRSQPYQEPRRRHRLAPVYVVDVRRSYKTLMESDNAKTPVEIAVKLRLPDVEAGWWCAGNEAPLLIDIWRSMVAGAAIDEQRQQRQPIRDPAAGPSESLPGDAPEINEGAPEDEDSDEERDPNVSVVQAQIANKPGQVPEPVDILDVSDYGDSSDDSD</sequence>
<feature type="region of interest" description="Disordered" evidence="1">
    <location>
        <begin position="433"/>
        <end position="511"/>
    </location>
</feature>
<reference evidence="3" key="1">
    <citation type="submission" date="2014-04" db="EMBL/GenBank/DDBJ databases">
        <title>Evolutionary Origins and Diversification of the Mycorrhizal Mutualists.</title>
        <authorList>
            <consortium name="DOE Joint Genome Institute"/>
            <consortium name="Mycorrhizal Genomics Consortium"/>
            <person name="Kohler A."/>
            <person name="Kuo A."/>
            <person name="Nagy L.G."/>
            <person name="Floudas D."/>
            <person name="Copeland A."/>
            <person name="Barry K.W."/>
            <person name="Cichocki N."/>
            <person name="Veneault-Fourrey C."/>
            <person name="LaButti K."/>
            <person name="Lindquist E.A."/>
            <person name="Lipzen A."/>
            <person name="Lundell T."/>
            <person name="Morin E."/>
            <person name="Murat C."/>
            <person name="Riley R."/>
            <person name="Ohm R."/>
            <person name="Sun H."/>
            <person name="Tunlid A."/>
            <person name="Henrissat B."/>
            <person name="Grigoriev I.V."/>
            <person name="Hibbett D.S."/>
            <person name="Martin F."/>
        </authorList>
    </citation>
    <scope>NUCLEOTIDE SEQUENCE [LARGE SCALE GENOMIC DNA]</scope>
    <source>
        <strain evidence="3">FD-334 SS-4</strain>
    </source>
</reference>
<feature type="compositionally biased region" description="Basic and acidic residues" evidence="1">
    <location>
        <begin position="328"/>
        <end position="337"/>
    </location>
</feature>
<name>A0A0D2NBV9_HYPSF</name>
<dbReference type="OMA" id="QANTHYT"/>
<dbReference type="EMBL" id="KN817618">
    <property type="protein sequence ID" value="KJA16619.1"/>
    <property type="molecule type" value="Genomic_DNA"/>
</dbReference>